<dbReference type="PANTHER" id="PTHR35370">
    <property type="entry name" value="CYTOPLASMIC PROTEIN-RELATED-RELATED"/>
    <property type="match status" value="1"/>
</dbReference>
<dbReference type="EMBL" id="UOFB01000431">
    <property type="protein sequence ID" value="VAW50066.1"/>
    <property type="molecule type" value="Genomic_DNA"/>
</dbReference>
<name>A0A3B0X0C3_9ZZZZ</name>
<dbReference type="PANTHER" id="PTHR35370:SF4">
    <property type="entry name" value="TYPE VI SECRETION SYSTEM BASEPLATE SUBUNIT TSSF"/>
    <property type="match status" value="1"/>
</dbReference>
<dbReference type="AlphaFoldDB" id="A0A3B0X0C3"/>
<evidence type="ECO:0000313" key="1">
    <source>
        <dbReference type="EMBL" id="VAW50066.1"/>
    </source>
</evidence>
<organism evidence="1">
    <name type="scientific">hydrothermal vent metagenome</name>
    <dbReference type="NCBI Taxonomy" id="652676"/>
    <lineage>
        <taxon>unclassified sequences</taxon>
        <taxon>metagenomes</taxon>
        <taxon>ecological metagenomes</taxon>
    </lineage>
</organism>
<dbReference type="Pfam" id="PF05947">
    <property type="entry name" value="T6SS_TssF"/>
    <property type="match status" value="1"/>
</dbReference>
<protein>
    <submittedName>
        <fullName evidence="1">Protein ImpG/VasA</fullName>
    </submittedName>
</protein>
<gene>
    <name evidence="1" type="ORF">MNBD_GAMMA04-1205</name>
</gene>
<proteinExistence type="predicted"/>
<reference evidence="1" key="1">
    <citation type="submission" date="2018-06" db="EMBL/GenBank/DDBJ databases">
        <authorList>
            <person name="Zhirakovskaya E."/>
        </authorList>
    </citation>
    <scope>NUCLEOTIDE SEQUENCE</scope>
</reference>
<dbReference type="InterPro" id="IPR010272">
    <property type="entry name" value="T6SS_TssF"/>
</dbReference>
<feature type="non-terminal residue" evidence="1">
    <location>
        <position position="1"/>
    </location>
</feature>
<sequence length="140" mass="16169">RPLLDESLHWNLVSNMSQNYRTLLKPGPLRNMISSYDFRASVDQQARRHSQQRLAGICDIKTSPIDLLLEGMPIRGLKSELYLDPDKYLSEGEMFLFGTVLSHFFSLFSSINSFHSLDVINTHNKEVYTWPLRTGNRPLI</sequence>
<accession>A0A3B0X0C3</accession>